<feature type="compositionally biased region" description="Low complexity" evidence="5">
    <location>
        <begin position="266"/>
        <end position="275"/>
    </location>
</feature>
<dbReference type="InterPro" id="IPR002110">
    <property type="entry name" value="Ankyrin_rpt"/>
</dbReference>
<feature type="compositionally biased region" description="Basic and acidic residues" evidence="5">
    <location>
        <begin position="466"/>
        <end position="478"/>
    </location>
</feature>
<name>I7MFZ6_TETTS</name>
<keyword evidence="4" id="KW-0175">Coiled coil</keyword>
<dbReference type="Proteomes" id="UP000009168">
    <property type="component" value="Unassembled WGS sequence"/>
</dbReference>
<keyword evidence="1" id="KW-0677">Repeat</keyword>
<dbReference type="InParanoid" id="I7MFZ6"/>
<dbReference type="PROSITE" id="PS50297">
    <property type="entry name" value="ANK_REP_REGION"/>
    <property type="match status" value="2"/>
</dbReference>
<dbReference type="GO" id="GO:0004842">
    <property type="term" value="F:ubiquitin-protein transferase activity"/>
    <property type="evidence" value="ECO:0007669"/>
    <property type="project" value="TreeGrafter"/>
</dbReference>
<evidence type="ECO:0000313" key="6">
    <source>
        <dbReference type="EMBL" id="EAS00828.2"/>
    </source>
</evidence>
<feature type="repeat" description="ANK" evidence="3">
    <location>
        <begin position="1162"/>
        <end position="1194"/>
    </location>
</feature>
<feature type="coiled-coil region" evidence="4">
    <location>
        <begin position="353"/>
        <end position="380"/>
    </location>
</feature>
<dbReference type="SUPFAM" id="SSF48403">
    <property type="entry name" value="Ankyrin repeat"/>
    <property type="match status" value="1"/>
</dbReference>
<evidence type="ECO:0000256" key="4">
    <source>
        <dbReference type="SAM" id="Coils"/>
    </source>
</evidence>
<dbReference type="EMBL" id="GG662608">
    <property type="protein sequence ID" value="EAS00828.2"/>
    <property type="molecule type" value="Genomic_DNA"/>
</dbReference>
<feature type="repeat" description="ANK" evidence="3">
    <location>
        <begin position="1195"/>
        <end position="1227"/>
    </location>
</feature>
<proteinExistence type="predicted"/>
<dbReference type="STRING" id="312017.I7MFZ6"/>
<feature type="region of interest" description="Disordered" evidence="5">
    <location>
        <begin position="260"/>
        <end position="284"/>
    </location>
</feature>
<evidence type="ECO:0000256" key="2">
    <source>
        <dbReference type="ARBA" id="ARBA00023043"/>
    </source>
</evidence>
<evidence type="ECO:0000256" key="3">
    <source>
        <dbReference type="PROSITE-ProRule" id="PRU00023"/>
    </source>
</evidence>
<evidence type="ECO:0000256" key="1">
    <source>
        <dbReference type="ARBA" id="ARBA00022737"/>
    </source>
</evidence>
<dbReference type="OrthoDB" id="294746at2759"/>
<keyword evidence="2 3" id="KW-0040">ANK repeat</keyword>
<evidence type="ECO:0000256" key="5">
    <source>
        <dbReference type="SAM" id="MobiDB-lite"/>
    </source>
</evidence>
<dbReference type="RefSeq" id="XP_001021073.2">
    <property type="nucleotide sequence ID" value="XM_001021073.2"/>
</dbReference>
<dbReference type="KEGG" id="tet:TTHERM_00309970"/>
<organism evidence="6 7">
    <name type="scientific">Tetrahymena thermophila (strain SB210)</name>
    <dbReference type="NCBI Taxonomy" id="312017"/>
    <lineage>
        <taxon>Eukaryota</taxon>
        <taxon>Sar</taxon>
        <taxon>Alveolata</taxon>
        <taxon>Ciliophora</taxon>
        <taxon>Intramacronucleata</taxon>
        <taxon>Oligohymenophorea</taxon>
        <taxon>Hymenostomatida</taxon>
        <taxon>Tetrahymenina</taxon>
        <taxon>Tetrahymenidae</taxon>
        <taxon>Tetrahymena</taxon>
    </lineage>
</organism>
<feature type="region of interest" description="Disordered" evidence="5">
    <location>
        <begin position="451"/>
        <end position="478"/>
    </location>
</feature>
<dbReference type="GO" id="GO:0085020">
    <property type="term" value="P:protein K6-linked ubiquitination"/>
    <property type="evidence" value="ECO:0007669"/>
    <property type="project" value="TreeGrafter"/>
</dbReference>
<keyword evidence="7" id="KW-1185">Reference proteome</keyword>
<evidence type="ECO:0000313" key="7">
    <source>
        <dbReference type="Proteomes" id="UP000009168"/>
    </source>
</evidence>
<sequence length="1308" mass="154780">MKLQNKFNNYIGKVYNIDKNIQKSKNNVHKKKPSDEILYSSLTQIDDKMNQFRTEYQLSLNQSNKLHIIKKRQAVNLKSTDASMLATSIQAFLCAQKQFNHNTSHKKSSQFDNQQSIISERQQNQSKQHREKKLVNIQNTSYSKDKEYNCYSSRSLLKSPKNDIMHSHSYTSRVNDRSSTLIQNSFFGSPKTQVQITSKVQINRPSTSMNRSQQKLNQTYQQVQQSNILQNQQQVEENTRKFSDYLIKTKQQQDEVIQKTSNFKDNSSNQQSPQNKNRSISLQDNNEDCNEQSLTQLFGNQLISSLLQSLVINQINKIFGIQYNVQTGVSISQQIINLFDVDIKTLKTFKSFSERQDYLIKKMEEKIDQLLEQQERRSYERQNILNEQTYKYELQNENKNRQNQDNFQWLKLKSKYDAFKKKLKTIMIEKISLYQNQVQIVELIEKEMQNSQKQKKNQNESNNEPIQKENKKTHGREKIDNLNQLNIIDARSIIHKLNAIQDFSYKNGDRNHQIKYFSNIKMLADIQKDKKLCLQTQSYANQFQNYLNGGWDEEKEKLYQACKTQAVQKYLNTSFDISNVNQLMLQPFVQQIQKSIPQQFNREELIEQYRSGVNLKKEEYEFIASTSKLLNLCIDKQFTQKAVDLLSGNIVDYLERDLAEDIIMKHEIIVDNLKRFRNDYFKAKNNVLQKKFKEQKKQQMEKEMNQKRQIEQKKFLRIVKNRLTKLIDQNPIKQASYKNFFIILFAHKLKQRLQYAKTHKKVYASRFNPDAIEQMAKLKEKELVKQKQQEFIKKISPSKDVIEKMKQQNSKMHNVHPPSILSYFKPIDKHSDQYYLEYQQQEKLLQHMKPQIDNFKLKMKDERDQEKFLKFYSGGPSQNINFNAKDKYENLYQQHIDKIIKIQKLIRKKRILNVIKNIKEQEFHKKVEEHEQKLYEFLGKYSPYQKTMRIIYTSLKIKEQQKKKQDEKLNKQFVLNLSIQKSRSISESDSVTSPKSRFNIQNTIEKEQQLKRISNALTIYTNDTDDIKQSNSQIEENNSNCNLAKQITSKKPKLFVPKPHSNLAQMKLQLQQNRYEKSKKKEDSLNETVSTRRNTLFSKESSQINPNTQSPRLIKTFSGVVKQDFLLKQQKLIQSAKSNFFIAIKNCGFIFSPSDTMIKDEEGNSPLYYAVLNQNEEFVNWLLKKGASPNQICSQGNTPVHIAFNHKNFQIIQSLLNYGADINKVNIQGFTPIANCPQYMIDKLDLSKCVVYSSKQKFERNITNFDNSQYFYHNQQQEFQIERLQLENFYPLDQSVNRTILLKENKSE</sequence>
<dbReference type="InterPro" id="IPR036770">
    <property type="entry name" value="Ankyrin_rpt-contain_sf"/>
</dbReference>
<gene>
    <name evidence="6" type="ORF">TTHERM_00309970</name>
</gene>
<dbReference type="PROSITE" id="PS50088">
    <property type="entry name" value="ANK_REPEAT"/>
    <property type="match status" value="2"/>
</dbReference>
<protein>
    <submittedName>
        <fullName evidence="6">Ankyrin domain protein</fullName>
    </submittedName>
</protein>
<dbReference type="SMART" id="SM00248">
    <property type="entry name" value="ANK"/>
    <property type="match status" value="2"/>
</dbReference>
<dbReference type="Pfam" id="PF12796">
    <property type="entry name" value="Ank_2"/>
    <property type="match status" value="1"/>
</dbReference>
<reference evidence="7" key="1">
    <citation type="journal article" date="2006" name="PLoS Biol.">
        <title>Macronuclear genome sequence of the ciliate Tetrahymena thermophila, a model eukaryote.</title>
        <authorList>
            <person name="Eisen J.A."/>
            <person name="Coyne R.S."/>
            <person name="Wu M."/>
            <person name="Wu D."/>
            <person name="Thiagarajan M."/>
            <person name="Wortman J.R."/>
            <person name="Badger J.H."/>
            <person name="Ren Q."/>
            <person name="Amedeo P."/>
            <person name="Jones K.M."/>
            <person name="Tallon L.J."/>
            <person name="Delcher A.L."/>
            <person name="Salzberg S.L."/>
            <person name="Silva J.C."/>
            <person name="Haas B.J."/>
            <person name="Majoros W.H."/>
            <person name="Farzad M."/>
            <person name="Carlton J.M."/>
            <person name="Smith R.K. Jr."/>
            <person name="Garg J."/>
            <person name="Pearlman R.E."/>
            <person name="Karrer K.M."/>
            <person name="Sun L."/>
            <person name="Manning G."/>
            <person name="Elde N.C."/>
            <person name="Turkewitz A.P."/>
            <person name="Asai D.J."/>
            <person name="Wilkes D.E."/>
            <person name="Wang Y."/>
            <person name="Cai H."/>
            <person name="Collins K."/>
            <person name="Stewart B.A."/>
            <person name="Lee S.R."/>
            <person name="Wilamowska K."/>
            <person name="Weinberg Z."/>
            <person name="Ruzzo W.L."/>
            <person name="Wloga D."/>
            <person name="Gaertig J."/>
            <person name="Frankel J."/>
            <person name="Tsao C.-C."/>
            <person name="Gorovsky M.A."/>
            <person name="Keeling P.J."/>
            <person name="Waller R.F."/>
            <person name="Patron N.J."/>
            <person name="Cherry J.M."/>
            <person name="Stover N.A."/>
            <person name="Krieger C.J."/>
            <person name="del Toro C."/>
            <person name="Ryder H.F."/>
            <person name="Williamson S.C."/>
            <person name="Barbeau R.A."/>
            <person name="Hamilton E.P."/>
            <person name="Orias E."/>
        </authorList>
    </citation>
    <scope>NUCLEOTIDE SEQUENCE [LARGE SCALE GENOMIC DNA]</scope>
    <source>
        <strain evidence="7">SB210</strain>
    </source>
</reference>
<dbReference type="PANTHER" id="PTHR24171">
    <property type="entry name" value="ANKYRIN REPEAT DOMAIN-CONTAINING PROTEIN 39-RELATED"/>
    <property type="match status" value="1"/>
</dbReference>
<dbReference type="PANTHER" id="PTHR24171:SF8">
    <property type="entry name" value="BRCA1-ASSOCIATED RING DOMAIN PROTEIN 1"/>
    <property type="match status" value="1"/>
</dbReference>
<accession>I7MFZ6</accession>
<dbReference type="eggNOG" id="ENOG502SKJ7">
    <property type="taxonomic scope" value="Eukaryota"/>
</dbReference>
<dbReference type="Gene3D" id="1.25.40.20">
    <property type="entry name" value="Ankyrin repeat-containing domain"/>
    <property type="match status" value="1"/>
</dbReference>
<dbReference type="GeneID" id="7838989"/>